<feature type="compositionally biased region" description="Low complexity" evidence="1">
    <location>
        <begin position="1"/>
        <end position="17"/>
    </location>
</feature>
<gene>
    <name evidence="2" type="ORF">BDV25DRAFT_135376</name>
</gene>
<dbReference type="AlphaFoldDB" id="A0A5N6U8V6"/>
<evidence type="ECO:0000313" key="2">
    <source>
        <dbReference type="EMBL" id="KAE8155038.1"/>
    </source>
</evidence>
<protein>
    <submittedName>
        <fullName evidence="2">Uncharacterized protein</fullName>
    </submittedName>
</protein>
<feature type="region of interest" description="Disordered" evidence="1">
    <location>
        <begin position="1"/>
        <end position="109"/>
    </location>
</feature>
<evidence type="ECO:0000256" key="1">
    <source>
        <dbReference type="SAM" id="MobiDB-lite"/>
    </source>
</evidence>
<reference evidence="2 3" key="1">
    <citation type="submission" date="2019-04" db="EMBL/GenBank/DDBJ databases">
        <title>Friends and foes A comparative genomics study of 23 Aspergillus species from section Flavi.</title>
        <authorList>
            <consortium name="DOE Joint Genome Institute"/>
            <person name="Kjaerbolling I."/>
            <person name="Vesth T."/>
            <person name="Frisvad J.C."/>
            <person name="Nybo J.L."/>
            <person name="Theobald S."/>
            <person name="Kildgaard S."/>
            <person name="Isbrandt T."/>
            <person name="Kuo A."/>
            <person name="Sato A."/>
            <person name="Lyhne E.K."/>
            <person name="Kogle M.E."/>
            <person name="Wiebenga A."/>
            <person name="Kun R.S."/>
            <person name="Lubbers R.J."/>
            <person name="Makela M.R."/>
            <person name="Barry K."/>
            <person name="Chovatia M."/>
            <person name="Clum A."/>
            <person name="Daum C."/>
            <person name="Haridas S."/>
            <person name="He G."/>
            <person name="LaButti K."/>
            <person name="Lipzen A."/>
            <person name="Mondo S."/>
            <person name="Riley R."/>
            <person name="Salamov A."/>
            <person name="Simmons B.A."/>
            <person name="Magnuson J.K."/>
            <person name="Henrissat B."/>
            <person name="Mortensen U.H."/>
            <person name="Larsen T.O."/>
            <person name="Devries R.P."/>
            <person name="Grigoriev I.V."/>
            <person name="Machida M."/>
            <person name="Baker S.E."/>
            <person name="Andersen M.R."/>
        </authorList>
    </citation>
    <scope>NUCLEOTIDE SEQUENCE [LARGE SCALE GENOMIC DNA]</scope>
    <source>
        <strain evidence="2 3">IBT 18842</strain>
    </source>
</reference>
<sequence length="196" mass="22380">MDCNKNTSGSRGNTNNSMPNQVHSQAKTEKACPSLPRAETPVFNEDTNLGEQRLSTDDDQYVYVSIRSDTEQEQEQDHDYDNCEYDADEKSEADSDSDSEQDEYDSDEEEYTIIYTPGFKPTLLNMSTEPWAPGMYSRVYNNEEYTPSRHDMVQTTIRNLPCLWGGVLDEEMLGRHPAFAKELCAAVLEERVNCVF</sequence>
<name>A0A5N6U8V6_ASPAV</name>
<dbReference type="EMBL" id="ML742025">
    <property type="protein sequence ID" value="KAE8155038.1"/>
    <property type="molecule type" value="Genomic_DNA"/>
</dbReference>
<evidence type="ECO:0000313" key="3">
    <source>
        <dbReference type="Proteomes" id="UP000325780"/>
    </source>
</evidence>
<accession>A0A5N6U8V6</accession>
<organism evidence="2 3">
    <name type="scientific">Aspergillus avenaceus</name>
    <dbReference type="NCBI Taxonomy" id="36643"/>
    <lineage>
        <taxon>Eukaryota</taxon>
        <taxon>Fungi</taxon>
        <taxon>Dikarya</taxon>
        <taxon>Ascomycota</taxon>
        <taxon>Pezizomycotina</taxon>
        <taxon>Eurotiomycetes</taxon>
        <taxon>Eurotiomycetidae</taxon>
        <taxon>Eurotiales</taxon>
        <taxon>Aspergillaceae</taxon>
        <taxon>Aspergillus</taxon>
        <taxon>Aspergillus subgen. Circumdati</taxon>
    </lineage>
</organism>
<dbReference type="Proteomes" id="UP000325780">
    <property type="component" value="Unassembled WGS sequence"/>
</dbReference>
<keyword evidence="3" id="KW-1185">Reference proteome</keyword>
<proteinExistence type="predicted"/>
<feature type="compositionally biased region" description="Acidic residues" evidence="1">
    <location>
        <begin position="94"/>
        <end position="109"/>
    </location>
</feature>